<feature type="region of interest" description="Disordered" evidence="1">
    <location>
        <begin position="1302"/>
        <end position="1322"/>
    </location>
</feature>
<sequence>MQWVQDHLGFEALSYNDISEGFVLLQILSLISASATDLSWYSSSAAFKCDDISARIYTDVAKGLREVGISADDVSDQVIAGARSGDAVACDALLSALRARYEALHGPPAVAAAAAASVVPPAQDASDSLSLHNDYDSEWYEAAEPAVRWTLLCAKRQNDISSESSKKIDEVLWDLDRQNGKLIPRAKLIPYLCSGRLYEAAASLIFGETSPEYLDHLTTHGYLKFKSSLRDSIRDMIADDTPFYEVKTRRFPTFNIAALYPYDLEDALMIWSNQCLAQLRKEAPNALPTPSPLAQALRDTPDVDEPGPGFSDGRVFCLIMCLYLPNACARHMRHLLTPESRLANWTAFTSVCHDQPGIDVTWSADELASAEHASPGSSTGAVRLIYMSIVCQLFCAFQSENGPDALAAIKMLELSLTTTTRRRSKKSVKAELAIRNSGNQFLQKTSSRTESKVTSKEVVNEASDELQQAGSAVVVAAISHKKTLGGKSLERKAKETSQTHDSKAEPAASHSDGLPKETSSNHRRMLVKSAAPHGDESTEKTLSTDDKNVKAASDQSKELSNEIARTRILKAEPAAPELSKGTSRTHTPQAAPATKLSDEVLKETPRTRTPQAAPATQRSSEVLNAAPRTHIAKAQTSTLQRNELPKETQSNNKRKVKSSAHHSDELAKETPQTRLSSARSASPSSDEQLKETPRTRVSKATSAVEQNGELSEKASNPDSRKEKPVTAHNVELPADTPATRFSNEESAAHHSGGLSKETQSVDKQKLKSASHQRDKPSKEILSVESWQTDEAAVHHSNGLTIKIPRQELGNMQPAAHHGDPLPEKMSHTQSWRESSATYQRAESSKKTPDREFESAESPAGHSDADDAGSDFGLSDMPILFSHRASSASEAPAMPMMSVFPEIVTSSLGSSRKLHGVSTRDLPSTAHAAPASLQLTGIATVPPPVAVPDANSQIPTPDRIWSATKRSRPVSAKSLKSTSVWVAAPPAQVNVNSAGIRVADPFSDEEGWSTEEDPDDVQDVEEADSVTDAAEWETDEEAQVQDDAKEMTPVQAAPKVVKEAPALARVETVTRPPIPHRRSTRTRQSSVSRLSSSPPVASTPPTATQKQEAAPSVSTTRPTSAVQIAPAAEPSRQQNASHSAGSRTRHPATGLRQYPLEESDSEDCGAEEDAIHDKPLRGSPILPAALRQGPPADADSTDTSDDEVYAIRKPVEVARASHLALSDQMGTVVSSIRVVDPHNEVMGTSVAPAVANPSANPSVSELKDLKQVQKPAERLQEIKTRKAETIRRMEAAREQELQRIALQKQEDAKKKDEAKRIRLREQGQKLEERAKQIADERAKLKKDQERAASSPTSTAGAATSRRPSKSSVRANVKEQSNRQLIRNALVHVCLAGSVNEKCQEEVLEDLETTSSNHFIILFHAPSTQTFRGLYSYDPRLDQALKIHPGTQGPDVLDTANVLTFYKYDSGARIFKPVPTKSFGRSVHAVAIGREWATKGKEKAAAKFKTKEPVKSAVTC</sequence>
<feature type="region of interest" description="Disordered" evidence="1">
    <location>
        <begin position="1003"/>
        <end position="1200"/>
    </location>
</feature>
<feature type="compositionally biased region" description="Basic and acidic residues" evidence="1">
    <location>
        <begin position="759"/>
        <end position="778"/>
    </location>
</feature>
<dbReference type="InterPro" id="IPR032940">
    <property type="entry name" value="CAMSAP"/>
</dbReference>
<protein>
    <submittedName>
        <fullName evidence="3">Calmodulin-regulated spectrin-associated protein 1</fullName>
    </submittedName>
</protein>
<dbReference type="GO" id="GO:0036449">
    <property type="term" value="C:microtubule minus-end"/>
    <property type="evidence" value="ECO:0007669"/>
    <property type="project" value="TreeGrafter"/>
</dbReference>
<comment type="caution">
    <text evidence="3">The sequence shown here is derived from an EMBL/GenBank/DDBJ whole genome shotgun (WGS) entry which is preliminary data.</text>
</comment>
<feature type="compositionally biased region" description="Low complexity" evidence="1">
    <location>
        <begin position="1346"/>
        <end position="1360"/>
    </location>
</feature>
<proteinExistence type="predicted"/>
<feature type="compositionally biased region" description="Basic and acidic residues" evidence="1">
    <location>
        <begin position="596"/>
        <end position="606"/>
    </location>
</feature>
<feature type="compositionally biased region" description="Acidic residues" evidence="1">
    <location>
        <begin position="1156"/>
        <end position="1167"/>
    </location>
</feature>
<feature type="region of interest" description="Disordered" evidence="1">
    <location>
        <begin position="811"/>
        <end position="870"/>
    </location>
</feature>
<gene>
    <name evidence="3" type="primary">CAMSAP1</name>
    <name evidence="3" type="ORF">HDU87_006322</name>
</gene>
<feature type="compositionally biased region" description="Basic and acidic residues" evidence="1">
    <location>
        <begin position="533"/>
        <end position="560"/>
    </location>
</feature>
<dbReference type="PANTHER" id="PTHR21595">
    <property type="entry name" value="PATRONIN"/>
    <property type="match status" value="1"/>
</dbReference>
<feature type="compositionally biased region" description="Acidic residues" evidence="1">
    <location>
        <begin position="1003"/>
        <end position="1039"/>
    </location>
</feature>
<dbReference type="InterPro" id="IPR014797">
    <property type="entry name" value="CKK_CAMSAP"/>
</dbReference>
<feature type="compositionally biased region" description="Basic and acidic residues" evidence="1">
    <location>
        <begin position="1303"/>
        <end position="1322"/>
    </location>
</feature>
<reference evidence="3" key="1">
    <citation type="submission" date="2020-05" db="EMBL/GenBank/DDBJ databases">
        <title>Phylogenomic resolution of chytrid fungi.</title>
        <authorList>
            <person name="Stajich J.E."/>
            <person name="Amses K."/>
            <person name="Simmons R."/>
            <person name="Seto K."/>
            <person name="Myers J."/>
            <person name="Bonds A."/>
            <person name="Quandt C.A."/>
            <person name="Barry K."/>
            <person name="Liu P."/>
            <person name="Grigoriev I."/>
            <person name="Longcore J.E."/>
            <person name="James T.Y."/>
        </authorList>
    </citation>
    <scope>NUCLEOTIDE SEQUENCE</scope>
    <source>
        <strain evidence="3">JEL0379</strain>
    </source>
</reference>
<dbReference type="PANTHER" id="PTHR21595:SF0">
    <property type="entry name" value="PATRONIN"/>
    <property type="match status" value="1"/>
</dbReference>
<evidence type="ECO:0000259" key="2">
    <source>
        <dbReference type="PROSITE" id="PS51508"/>
    </source>
</evidence>
<name>A0AAD5TKZ1_9FUNG</name>
<dbReference type="EMBL" id="JADGJQ010000054">
    <property type="protein sequence ID" value="KAJ3175240.1"/>
    <property type="molecule type" value="Genomic_DNA"/>
</dbReference>
<dbReference type="GO" id="GO:0031122">
    <property type="term" value="P:cytoplasmic microtubule organization"/>
    <property type="evidence" value="ECO:0007669"/>
    <property type="project" value="TreeGrafter"/>
</dbReference>
<dbReference type="GO" id="GO:0005516">
    <property type="term" value="F:calmodulin binding"/>
    <property type="evidence" value="ECO:0007669"/>
    <property type="project" value="InterPro"/>
</dbReference>
<feature type="domain" description="CKK" evidence="2">
    <location>
        <begin position="1364"/>
        <end position="1501"/>
    </location>
</feature>
<accession>A0AAD5TKZ1</accession>
<feature type="compositionally biased region" description="Basic and acidic residues" evidence="1">
    <location>
        <begin position="488"/>
        <end position="504"/>
    </location>
</feature>
<dbReference type="SUPFAM" id="SSF47576">
    <property type="entry name" value="Calponin-homology domain, CH-domain"/>
    <property type="match status" value="1"/>
</dbReference>
<evidence type="ECO:0000256" key="1">
    <source>
        <dbReference type="SAM" id="MobiDB-lite"/>
    </source>
</evidence>
<dbReference type="InterPro" id="IPR036872">
    <property type="entry name" value="CH_dom_sf"/>
</dbReference>
<dbReference type="SUPFAM" id="SSF50346">
    <property type="entry name" value="PRC-barrel domain"/>
    <property type="match status" value="1"/>
</dbReference>
<feature type="compositionally biased region" description="Basic and acidic residues" evidence="1">
    <location>
        <begin position="816"/>
        <end position="826"/>
    </location>
</feature>
<feature type="compositionally biased region" description="Basic and acidic residues" evidence="1">
    <location>
        <begin position="842"/>
        <end position="853"/>
    </location>
</feature>
<feature type="region of interest" description="Disordered" evidence="1">
    <location>
        <begin position="1336"/>
        <end position="1373"/>
    </location>
</feature>
<dbReference type="Gene3D" id="3.10.20.360">
    <property type="entry name" value="CKK domain"/>
    <property type="match status" value="1"/>
</dbReference>
<feature type="compositionally biased region" description="Low complexity" evidence="1">
    <location>
        <begin position="1081"/>
        <end position="1103"/>
    </location>
</feature>
<feature type="region of interest" description="Disordered" evidence="1">
    <location>
        <begin position="486"/>
        <end position="783"/>
    </location>
</feature>
<dbReference type="InterPro" id="IPR038209">
    <property type="entry name" value="CKK_dom_sf"/>
</dbReference>
<dbReference type="PROSITE" id="PS51508">
    <property type="entry name" value="CKK"/>
    <property type="match status" value="1"/>
</dbReference>
<dbReference type="Proteomes" id="UP001212152">
    <property type="component" value="Unassembled WGS sequence"/>
</dbReference>
<dbReference type="GO" id="GO:0051011">
    <property type="term" value="F:microtubule minus-end binding"/>
    <property type="evidence" value="ECO:0007669"/>
    <property type="project" value="TreeGrafter"/>
</dbReference>
<feature type="compositionally biased region" description="Polar residues" evidence="1">
    <location>
        <begin position="698"/>
        <end position="717"/>
    </location>
</feature>
<feature type="compositionally biased region" description="Polar residues" evidence="1">
    <location>
        <begin position="827"/>
        <end position="841"/>
    </location>
</feature>
<evidence type="ECO:0000313" key="4">
    <source>
        <dbReference type="Proteomes" id="UP001212152"/>
    </source>
</evidence>
<feature type="compositionally biased region" description="Polar residues" evidence="1">
    <location>
        <begin position="607"/>
        <end position="622"/>
    </location>
</feature>
<organism evidence="3 4">
    <name type="scientific">Geranomyces variabilis</name>
    <dbReference type="NCBI Taxonomy" id="109894"/>
    <lineage>
        <taxon>Eukaryota</taxon>
        <taxon>Fungi</taxon>
        <taxon>Fungi incertae sedis</taxon>
        <taxon>Chytridiomycota</taxon>
        <taxon>Chytridiomycota incertae sedis</taxon>
        <taxon>Chytridiomycetes</taxon>
        <taxon>Spizellomycetales</taxon>
        <taxon>Powellomycetaceae</taxon>
        <taxon>Geranomyces</taxon>
    </lineage>
</organism>
<dbReference type="SMART" id="SM01051">
    <property type="entry name" value="CAMSAP_CKK"/>
    <property type="match status" value="1"/>
</dbReference>
<feature type="compositionally biased region" description="Polar residues" evidence="1">
    <location>
        <begin position="634"/>
        <end position="651"/>
    </location>
</feature>
<feature type="compositionally biased region" description="Polar residues" evidence="1">
    <location>
        <begin position="1130"/>
        <end position="1141"/>
    </location>
</feature>
<evidence type="ECO:0000313" key="3">
    <source>
        <dbReference type="EMBL" id="KAJ3175240.1"/>
    </source>
</evidence>
<feature type="compositionally biased region" description="Polar residues" evidence="1">
    <location>
        <begin position="1111"/>
        <end position="1121"/>
    </location>
</feature>
<dbReference type="Pfam" id="PF08683">
    <property type="entry name" value="CAMSAP_CKK"/>
    <property type="match status" value="1"/>
</dbReference>
<feature type="compositionally biased region" description="Low complexity" evidence="1">
    <location>
        <begin position="676"/>
        <end position="685"/>
    </location>
</feature>
<keyword evidence="4" id="KW-1185">Reference proteome</keyword>
<feature type="compositionally biased region" description="Basic and acidic residues" evidence="1">
    <location>
        <begin position="1336"/>
        <end position="1345"/>
    </location>
</feature>
<dbReference type="GO" id="GO:0007026">
    <property type="term" value="P:negative regulation of microtubule depolymerization"/>
    <property type="evidence" value="ECO:0007669"/>
    <property type="project" value="TreeGrafter"/>
</dbReference>
<dbReference type="InterPro" id="IPR011033">
    <property type="entry name" value="PRC_barrel-like_sf"/>
</dbReference>